<feature type="region of interest" description="Disordered" evidence="1">
    <location>
        <begin position="1052"/>
        <end position="1073"/>
    </location>
</feature>
<reference evidence="2 3" key="1">
    <citation type="journal article" date="2015" name="Genome Biol. Evol.">
        <title>Comparative Genomics of a Bacterivorous Green Alga Reveals Evolutionary Causalities and Consequences of Phago-Mixotrophic Mode of Nutrition.</title>
        <authorList>
            <person name="Burns J.A."/>
            <person name="Paasch A."/>
            <person name="Narechania A."/>
            <person name="Kim E."/>
        </authorList>
    </citation>
    <scope>NUCLEOTIDE SEQUENCE [LARGE SCALE GENOMIC DNA]</scope>
    <source>
        <strain evidence="2 3">PLY_AMNH</strain>
    </source>
</reference>
<evidence type="ECO:0000256" key="1">
    <source>
        <dbReference type="SAM" id="MobiDB-lite"/>
    </source>
</evidence>
<evidence type="ECO:0000313" key="3">
    <source>
        <dbReference type="Proteomes" id="UP001190700"/>
    </source>
</evidence>
<comment type="caution">
    <text evidence="2">The sequence shown here is derived from an EMBL/GenBank/DDBJ whole genome shotgun (WGS) entry which is preliminary data.</text>
</comment>
<organism evidence="2 3">
    <name type="scientific">Cymbomonas tetramitiformis</name>
    <dbReference type="NCBI Taxonomy" id="36881"/>
    <lineage>
        <taxon>Eukaryota</taxon>
        <taxon>Viridiplantae</taxon>
        <taxon>Chlorophyta</taxon>
        <taxon>Pyramimonadophyceae</taxon>
        <taxon>Pyramimonadales</taxon>
        <taxon>Pyramimonadaceae</taxon>
        <taxon>Cymbomonas</taxon>
    </lineage>
</organism>
<name>A0AAE0BEL0_9CHLO</name>
<accession>A0AAE0BEL0</accession>
<keyword evidence="3" id="KW-1185">Reference proteome</keyword>
<proteinExistence type="predicted"/>
<dbReference type="EMBL" id="LGRX02035483">
    <property type="protein sequence ID" value="KAK3234569.1"/>
    <property type="molecule type" value="Genomic_DNA"/>
</dbReference>
<protein>
    <submittedName>
        <fullName evidence="2">Uncharacterized protein</fullName>
    </submittedName>
</protein>
<dbReference type="Proteomes" id="UP001190700">
    <property type="component" value="Unassembled WGS sequence"/>
</dbReference>
<evidence type="ECO:0000313" key="2">
    <source>
        <dbReference type="EMBL" id="KAK3234569.1"/>
    </source>
</evidence>
<gene>
    <name evidence="2" type="ORF">CYMTET_55120</name>
</gene>
<sequence>MLTRSQNARNIPTTNIGAIGGIEVPTEADRRRQITLRDAALNDATIYTINRSAGDPYDLLEMRFELDEDNNPILDGTYFETWPDSAEFKDLKGRFCAVDGGYIARVVRCEARTKTLMLDFGCFLMYEHEADYKIPVTDYSNEATHVRLFKSDFVDVWKRLHPARRGAMEWITHTADNGFLGARCSRYNAIRHLHFRYLSSGRANSLPVYLRDFTKNMQWCVAFSILESLHLNRARHGLSTASGLKPSENAENGLDIWSRWRQHPLYSSETWGQIGSLPATSASIHSVVKRMRSALKIARNTFMPEIEGVLVPDARKNAASTGGAERERASTDHAGCFPATCTFGWSAVRVGRSPTKQLKASRASPTTRYYFSLRSDTSDRRKSSATRDLQDRLLVYEVQVHPMRPHAYAADQDAAASARTYDPDNFEIMLESLPEMTNSERDPLRSSEPYTVDEEDMLSGENAQFDDGVVDANVSPGMREHDGPADYIQRHSEHVRKAVVSALHTWTGSRAHEIAMIRLLCDPTDRTHQTLRRVAERTDTDSHVPTAFLESELCMPQNTKQFTVSDAGKWCFNKQYLADTFPRIPRRLAVQAGFIADQELDDEAELQVEGTLETLCHVFAANTHSAICGFMQQHGHTLFEDMPGVAADTGSVRWRFVGAEYPVYNPNALFFDRKRVSAPPLFYESRADAVMHATWVRRNDAASSSVHATASHPEGRVIIVEYKMLMEQEKATGRVLEIRHVRQCLTNAFMYYLSVGILPSHCLVVLGTRRTDYVDRHMTRSPTGEPIERVAYVVCVRVDLTVRSQMRLFQRVVMAPRQSVASYDMYYMDENHFLLKPDTIKLSGRGNQYDKQFAFGVPPKQKASYDMPAMFCRDDVRCPEFAITRLCVAMHELHRRMWHRQGTNMADDSDRRVRHPTGYQPEQRSIDLALQALADDRRDIPVPNDWRKTPIAANVPPVPRNTSLFRGSSVAQLPTADHWEHFAMRYNLLPISQRFCQLTHQDTHLKKTDRERGDLVAVCGYLMRTLEHPGVETSEDEPGVGAEANARPVETSLTPPTFVETPSHASTSRAGSRLRHQRYLHAPRVHFDTLRMTVTRNRPTLGTRSYAGEPEINAEIRARVNAHVQRKAASLATRFRAHTSLEIFNAILNMLNPIDGSAQFGSLETELYSASPSDTRRRQARIVVISRAIHRLVNVRIHAAVSALVGSATGSGWFAGRSLDPEYSEVQVFPHISDRGRWSTFVLNLLEADIRGYDTDQHRADRASATSAHQVLDVAVADIRLHLQNTFQPTRASVEQTRVYAPLAESAASATTLANKASVEETFIAATSASSHRPTRPATTLPHAPVAPRVDFDPHLNCKGPTCEAVTPRNELDAVKIIVEWYFQQIGPFGFPLDCPMRPNVGVDNPSQHTPETSTTTPLLSERQTKCHVNMVAVFSKVMNERVSGVRKFDEHVSGEVELHNLLKEYASVRAEEDQTKPGCSSPLTIVSIYKYLLQSAALVLDAWEHAELRPNAVTTPWQEQHILTVCGCLPASHSHLRSQQLTLDLTSRRYVLTAIVHHGSAKYTSDMITWDSDQREVRSVRRLEWPVVDSADWKDVTAVFLRVKMLSEAKLECQMSQFEY</sequence>